<comment type="caution">
    <text evidence="1">The sequence shown here is derived from an EMBL/GenBank/DDBJ whole genome shotgun (WGS) entry which is preliminary data.</text>
</comment>
<gene>
    <name evidence="1" type="ORF">QFC20_005302</name>
</gene>
<evidence type="ECO:0000313" key="2">
    <source>
        <dbReference type="Proteomes" id="UP001230649"/>
    </source>
</evidence>
<accession>A0ACC2VNR2</accession>
<evidence type="ECO:0000313" key="1">
    <source>
        <dbReference type="EMBL" id="KAJ9101018.1"/>
    </source>
</evidence>
<name>A0ACC2VNR2_9TREE</name>
<organism evidence="1 2">
    <name type="scientific">Naganishia adeliensis</name>
    <dbReference type="NCBI Taxonomy" id="92952"/>
    <lineage>
        <taxon>Eukaryota</taxon>
        <taxon>Fungi</taxon>
        <taxon>Dikarya</taxon>
        <taxon>Basidiomycota</taxon>
        <taxon>Agaricomycotina</taxon>
        <taxon>Tremellomycetes</taxon>
        <taxon>Filobasidiales</taxon>
        <taxon>Filobasidiaceae</taxon>
        <taxon>Naganishia</taxon>
    </lineage>
</organism>
<dbReference type="EMBL" id="JASBWS010000071">
    <property type="protein sequence ID" value="KAJ9101018.1"/>
    <property type="molecule type" value="Genomic_DNA"/>
</dbReference>
<sequence>MSSSIRNARAANRRQRAREQDEDSSGSEVEETQRSQAKRKKGKQRARDDEEEEDDDEPVSTQRRGATQTQAGTQGLTVDSIGSAAFKKKVHDLVKLAVYHEYRKQPLRKDDINKKVMDKANAKVFNALFDEAQSILRSKFGLELVGLRPRPEATGAAAAGGAVDLDGDAEAAPTQGGGRKKSAPAAKGYILRSTLPDNLIPLLSEPRPISLEGSDARVNPAAPTGGEGDGVDCGALIDWQKGDGGPTGGIAMVGLLWVVLGTILVHDRVLTEERLKTIFKDKLDIGDNTLLPHLSRDAIKRQITFDEFLKSLLKQNYLERVKLTSVNQGEEQFELRWGQRADAEFGEKAVAEFMVDIMASRAPVEPESEEDVPRQTRGKGRRNGQQQAAQKERVTPEQRRAKMLSDIKQAAGSDLLASTKA</sequence>
<proteinExistence type="predicted"/>
<protein>
    <submittedName>
        <fullName evidence="1">Uncharacterized protein</fullName>
    </submittedName>
</protein>
<reference evidence="1" key="1">
    <citation type="submission" date="2023-04" db="EMBL/GenBank/DDBJ databases">
        <title>Draft Genome sequencing of Naganishia species isolated from polar environments using Oxford Nanopore Technology.</title>
        <authorList>
            <person name="Leo P."/>
            <person name="Venkateswaran K."/>
        </authorList>
    </citation>
    <scope>NUCLEOTIDE SEQUENCE</scope>
    <source>
        <strain evidence="1">MNA-CCFEE 5262</strain>
    </source>
</reference>
<keyword evidence="2" id="KW-1185">Reference proteome</keyword>
<dbReference type="Proteomes" id="UP001230649">
    <property type="component" value="Unassembled WGS sequence"/>
</dbReference>